<feature type="compositionally biased region" description="Polar residues" evidence="2">
    <location>
        <begin position="80"/>
        <end position="89"/>
    </location>
</feature>
<reference evidence="3" key="1">
    <citation type="journal article" date="2023" name="G3 (Bethesda)">
        <title>Whole genome assembly and annotation of the endangered Caribbean coral Acropora cervicornis.</title>
        <authorList>
            <person name="Selwyn J.D."/>
            <person name="Vollmer S.V."/>
        </authorList>
    </citation>
    <scope>NUCLEOTIDE SEQUENCE</scope>
    <source>
        <strain evidence="3">K2</strain>
    </source>
</reference>
<dbReference type="EMBL" id="JARQWQ010000022">
    <property type="protein sequence ID" value="KAK2564659.1"/>
    <property type="molecule type" value="Genomic_DNA"/>
</dbReference>
<protein>
    <submittedName>
        <fullName evidence="3">Uncharacterized protein</fullName>
    </submittedName>
</protein>
<keyword evidence="1" id="KW-0175">Coiled coil</keyword>
<feature type="coiled-coil region" evidence="1">
    <location>
        <begin position="226"/>
        <end position="266"/>
    </location>
</feature>
<evidence type="ECO:0000313" key="4">
    <source>
        <dbReference type="Proteomes" id="UP001249851"/>
    </source>
</evidence>
<reference evidence="3" key="2">
    <citation type="journal article" date="2023" name="Science">
        <title>Genomic signatures of disease resistance in endangered staghorn corals.</title>
        <authorList>
            <person name="Vollmer S.V."/>
            <person name="Selwyn J.D."/>
            <person name="Despard B.A."/>
            <person name="Roesel C.L."/>
        </authorList>
    </citation>
    <scope>NUCLEOTIDE SEQUENCE</scope>
    <source>
        <strain evidence="3">K2</strain>
    </source>
</reference>
<feature type="compositionally biased region" description="Polar residues" evidence="2">
    <location>
        <begin position="24"/>
        <end position="58"/>
    </location>
</feature>
<evidence type="ECO:0000256" key="2">
    <source>
        <dbReference type="SAM" id="MobiDB-lite"/>
    </source>
</evidence>
<keyword evidence="4" id="KW-1185">Reference proteome</keyword>
<name>A0AAD9QNL6_ACRCE</name>
<organism evidence="3 4">
    <name type="scientific">Acropora cervicornis</name>
    <name type="common">Staghorn coral</name>
    <dbReference type="NCBI Taxonomy" id="6130"/>
    <lineage>
        <taxon>Eukaryota</taxon>
        <taxon>Metazoa</taxon>
        <taxon>Cnidaria</taxon>
        <taxon>Anthozoa</taxon>
        <taxon>Hexacorallia</taxon>
        <taxon>Scleractinia</taxon>
        <taxon>Astrocoeniina</taxon>
        <taxon>Acroporidae</taxon>
        <taxon>Acropora</taxon>
    </lineage>
</organism>
<evidence type="ECO:0000256" key="1">
    <source>
        <dbReference type="SAM" id="Coils"/>
    </source>
</evidence>
<accession>A0AAD9QNL6</accession>
<sequence length="439" mass="48679">MVNKKKKKSTSNVPKSVGRGGSRVTRQIVNMEVSVNESPEVNTFQSDKNGGDTESQPSLAEVNVAGGPVVEHPEAPSGISRPTTTKVPSKTLNKEEVNAEIAVHVKHQRAGHLGELWKRRNVVQDLITGPGVQLTEVEDAVERYEDAFHNFVSSHENCLRYEVDEEMRALMIDSYDNQRDLKLQSDVLVNDWRDKRKELETPPSESGLSLKSAKSVKSYASSRNSLKERKRLMEEAKLGMQALKEKQVLQRELEEIEKGKVELSRKLELSDAKTKVQRTEMESMLEQSVEEETDGMNDYLKECYMQNQLKKELLSQPDELTVTPNSEAQPANGQQTMAKGLPTVNGAQSQFVLPSAQKSLGTESVVTLSSVSHTVQVAKNEESINCSTSVTPTYCMDGMITSCLSSHLPYSKTTPTACTPNSIQQPIYTHASLSPVITQ</sequence>
<proteinExistence type="predicted"/>
<dbReference type="Proteomes" id="UP001249851">
    <property type="component" value="Unassembled WGS sequence"/>
</dbReference>
<comment type="caution">
    <text evidence="3">The sequence shown here is derived from an EMBL/GenBank/DDBJ whole genome shotgun (WGS) entry which is preliminary data.</text>
</comment>
<gene>
    <name evidence="3" type="ORF">P5673_012140</name>
</gene>
<dbReference type="AlphaFoldDB" id="A0AAD9QNL6"/>
<feature type="region of interest" description="Disordered" evidence="2">
    <location>
        <begin position="1"/>
        <end position="89"/>
    </location>
</feature>
<evidence type="ECO:0000313" key="3">
    <source>
        <dbReference type="EMBL" id="KAK2564659.1"/>
    </source>
</evidence>